<proteinExistence type="predicted"/>
<dbReference type="Proteomes" id="UP000248214">
    <property type="component" value="Unassembled WGS sequence"/>
</dbReference>
<dbReference type="OrthoDB" id="2959323at2"/>
<accession>A0A323TPE9</accession>
<reference evidence="1 2" key="1">
    <citation type="submission" date="2017-10" db="EMBL/GenBank/DDBJ databases">
        <title>Bacillus sp. nov., a halophilic bacterium isolated from a Keqin Lake.</title>
        <authorList>
            <person name="Wang H."/>
        </authorList>
    </citation>
    <scope>NUCLEOTIDE SEQUENCE [LARGE SCALE GENOMIC DNA]</scope>
    <source>
        <strain evidence="1 2">KQ-12</strain>
    </source>
</reference>
<dbReference type="RefSeq" id="WP_110608156.1">
    <property type="nucleotide sequence ID" value="NZ_PDOD01000001.1"/>
</dbReference>
<dbReference type="AlphaFoldDB" id="A0A323TPE9"/>
<evidence type="ECO:0000313" key="2">
    <source>
        <dbReference type="Proteomes" id="UP000248214"/>
    </source>
</evidence>
<organism evidence="1 2">
    <name type="scientific">Salipaludibacillus keqinensis</name>
    <dbReference type="NCBI Taxonomy" id="2045207"/>
    <lineage>
        <taxon>Bacteria</taxon>
        <taxon>Bacillati</taxon>
        <taxon>Bacillota</taxon>
        <taxon>Bacilli</taxon>
        <taxon>Bacillales</taxon>
        <taxon>Bacillaceae</taxon>
    </lineage>
</organism>
<comment type="caution">
    <text evidence="1">The sequence shown here is derived from an EMBL/GenBank/DDBJ whole genome shotgun (WGS) entry which is preliminary data.</text>
</comment>
<evidence type="ECO:0000313" key="1">
    <source>
        <dbReference type="EMBL" id="PYZ94523.1"/>
    </source>
</evidence>
<keyword evidence="2" id="KW-1185">Reference proteome</keyword>
<gene>
    <name evidence="1" type="ORF">CR194_03035</name>
</gene>
<dbReference type="EMBL" id="PDOD01000001">
    <property type="protein sequence ID" value="PYZ94523.1"/>
    <property type="molecule type" value="Genomic_DNA"/>
</dbReference>
<protein>
    <submittedName>
        <fullName evidence="1">Uncharacterized protein</fullName>
    </submittedName>
</protein>
<name>A0A323TPE9_9BACI</name>
<sequence length="297" mass="34454">MKYVMEVWDKYNKKDKKILVDNGAISFCTNSVESRKNVVVNTQNILVNSGKVTLDKDVGYAFAKGVGMSYIKRLLLHGYSSFIHVVDLEFESLTESKLKQSRTQLATCPTDYVHAVRVPLKRLTPSWVRKLKQLSIPLIIFTVDKHEEIIRFPWIRLIEAAFPIRTMFLLDQHQSVRSKRDIQSVQREWEQTVKNLRLNSYFHLPAYGEEVPLFFLKRLGMYPYKGSFDSGSHADYMMYLQNKIRITDMVVPDIIALRGTIVKSNNSWHLRGVVGKEMVSIIPEQFLPIAEVFQYNS</sequence>